<accession>A0A0H1RDF3</accession>
<feature type="region of interest" description="Disordered" evidence="1">
    <location>
        <begin position="17"/>
        <end position="68"/>
    </location>
</feature>
<evidence type="ECO:0000313" key="3">
    <source>
        <dbReference type="Proteomes" id="UP000035489"/>
    </source>
</evidence>
<protein>
    <submittedName>
        <fullName evidence="2">Uncharacterized protein</fullName>
    </submittedName>
</protein>
<evidence type="ECO:0000313" key="2">
    <source>
        <dbReference type="EMBL" id="KLK93114.1"/>
    </source>
</evidence>
<dbReference type="AlphaFoldDB" id="A0A0H1RDF3"/>
<evidence type="ECO:0000256" key="1">
    <source>
        <dbReference type="SAM" id="MobiDB-lite"/>
    </source>
</evidence>
<dbReference type="EMBL" id="LCYG01000023">
    <property type="protein sequence ID" value="KLK93114.1"/>
    <property type="molecule type" value="Genomic_DNA"/>
</dbReference>
<sequence length="68" mass="6916">MAATGAAMTRRVSLAMQADGMAGSDPRITSGDGHDEVETGHSKTAQGKRTGMAGTKPAMTRGLMGEHA</sequence>
<keyword evidence="3" id="KW-1185">Reference proteome</keyword>
<organism evidence="2 3">
    <name type="scientific">Microvirga vignae</name>
    <dbReference type="NCBI Taxonomy" id="1225564"/>
    <lineage>
        <taxon>Bacteria</taxon>
        <taxon>Pseudomonadati</taxon>
        <taxon>Pseudomonadota</taxon>
        <taxon>Alphaproteobacteria</taxon>
        <taxon>Hyphomicrobiales</taxon>
        <taxon>Methylobacteriaceae</taxon>
        <taxon>Microvirga</taxon>
    </lineage>
</organism>
<comment type="caution">
    <text evidence="2">The sequence shown here is derived from an EMBL/GenBank/DDBJ whole genome shotgun (WGS) entry which is preliminary data.</text>
</comment>
<dbReference type="PATRIC" id="fig|1225564.3.peg.2912"/>
<gene>
    <name evidence="2" type="ORF">AA309_11190</name>
</gene>
<name>A0A0H1RDF3_9HYPH</name>
<dbReference type="Proteomes" id="UP000035489">
    <property type="component" value="Unassembled WGS sequence"/>
</dbReference>
<reference evidence="2 3" key="1">
    <citation type="submission" date="2015-05" db="EMBL/GenBank/DDBJ databases">
        <title>Draft genome sequence of Microvirga vignae strain BR3299, a novel nitrogen fixing bacteria isolated from Brazil semi-aired region.</title>
        <authorList>
            <person name="Zilli J.E."/>
            <person name="Passos S.R."/>
            <person name="Leite J."/>
            <person name="Baldani J.I."/>
            <person name="Xavier G.R."/>
            <person name="Rumjaneck N.G."/>
            <person name="Simoes-Araujo J.L."/>
        </authorList>
    </citation>
    <scope>NUCLEOTIDE SEQUENCE [LARGE SCALE GENOMIC DNA]</scope>
    <source>
        <strain evidence="2 3">BR3299</strain>
    </source>
</reference>
<proteinExistence type="predicted"/>
<feature type="compositionally biased region" description="Basic and acidic residues" evidence="1">
    <location>
        <begin position="32"/>
        <end position="41"/>
    </location>
</feature>